<accession>A0ABR3YT34</accession>
<name>A0ABR3YT34_9PEZI</name>
<protein>
    <submittedName>
        <fullName evidence="2">Uncharacterized protein</fullName>
    </submittedName>
</protein>
<evidence type="ECO:0000313" key="2">
    <source>
        <dbReference type="EMBL" id="KAL1891535.1"/>
    </source>
</evidence>
<feature type="compositionally biased region" description="Basic and acidic residues" evidence="1">
    <location>
        <begin position="165"/>
        <end position="180"/>
    </location>
</feature>
<feature type="compositionally biased region" description="Basic and acidic residues" evidence="1">
    <location>
        <begin position="48"/>
        <end position="57"/>
    </location>
</feature>
<keyword evidence="3" id="KW-1185">Reference proteome</keyword>
<organism evidence="2 3">
    <name type="scientific">Sporothrix stenoceras</name>
    <dbReference type="NCBI Taxonomy" id="5173"/>
    <lineage>
        <taxon>Eukaryota</taxon>
        <taxon>Fungi</taxon>
        <taxon>Dikarya</taxon>
        <taxon>Ascomycota</taxon>
        <taxon>Pezizomycotina</taxon>
        <taxon>Sordariomycetes</taxon>
        <taxon>Sordariomycetidae</taxon>
        <taxon>Ophiostomatales</taxon>
        <taxon>Ophiostomataceae</taxon>
        <taxon>Sporothrix</taxon>
    </lineage>
</organism>
<feature type="compositionally biased region" description="Basic and acidic residues" evidence="1">
    <location>
        <begin position="1"/>
        <end position="16"/>
    </location>
</feature>
<feature type="compositionally biased region" description="Low complexity" evidence="1">
    <location>
        <begin position="58"/>
        <end position="77"/>
    </location>
</feature>
<feature type="region of interest" description="Disordered" evidence="1">
    <location>
        <begin position="124"/>
        <end position="180"/>
    </location>
</feature>
<feature type="region of interest" description="Disordered" evidence="1">
    <location>
        <begin position="1"/>
        <end position="79"/>
    </location>
</feature>
<evidence type="ECO:0000313" key="3">
    <source>
        <dbReference type="Proteomes" id="UP001583186"/>
    </source>
</evidence>
<reference evidence="2 3" key="1">
    <citation type="journal article" date="2024" name="IMA Fungus">
        <title>IMA Genome - F19 : A genome assembly and annotation guide to empower mycologists, including annotated draft genome sequences of Ceratocystis pirilliformis, Diaporthe australafricana, Fusarium ophioides, Paecilomyces lecythidis, and Sporothrix stenoceras.</title>
        <authorList>
            <person name="Aylward J."/>
            <person name="Wilson A.M."/>
            <person name="Visagie C.M."/>
            <person name="Spraker J."/>
            <person name="Barnes I."/>
            <person name="Buitendag C."/>
            <person name="Ceriani C."/>
            <person name="Del Mar Angel L."/>
            <person name="du Plessis D."/>
            <person name="Fuchs T."/>
            <person name="Gasser K."/>
            <person name="Kramer D."/>
            <person name="Li W."/>
            <person name="Munsamy K."/>
            <person name="Piso A."/>
            <person name="Price J.L."/>
            <person name="Sonnekus B."/>
            <person name="Thomas C."/>
            <person name="van der Nest A."/>
            <person name="van Dijk A."/>
            <person name="van Heerden A."/>
            <person name="van Vuuren N."/>
            <person name="Yilmaz N."/>
            <person name="Duong T.A."/>
            <person name="van der Merwe N.A."/>
            <person name="Wingfield M.J."/>
            <person name="Wingfield B.D."/>
        </authorList>
    </citation>
    <scope>NUCLEOTIDE SEQUENCE [LARGE SCALE GENOMIC DNA]</scope>
    <source>
        <strain evidence="2 3">CMW 5346</strain>
    </source>
</reference>
<feature type="compositionally biased region" description="Basic and acidic residues" evidence="1">
    <location>
        <begin position="143"/>
        <end position="158"/>
    </location>
</feature>
<proteinExistence type="predicted"/>
<dbReference type="Proteomes" id="UP001583186">
    <property type="component" value="Unassembled WGS sequence"/>
</dbReference>
<comment type="caution">
    <text evidence="2">The sequence shown here is derived from an EMBL/GenBank/DDBJ whole genome shotgun (WGS) entry which is preliminary data.</text>
</comment>
<feature type="compositionally biased region" description="Acidic residues" evidence="1">
    <location>
        <begin position="32"/>
        <end position="42"/>
    </location>
</feature>
<sequence>MLSPHPELRGTRPAKDKYRRPALSSSQPDLEALSDLDPESDSETIKGANDDTVKIDSTDNTVSTVSSVSNGTKSSVDTKGSVEDLTTSLGTLTVIEKTVDKIEFAREQTPEVFVFNSPQTTPVAKKTVETKGKAPEPISKVELPIRTKEDEKSTETQDKALLAASKEDNKPNEKVTDEVS</sequence>
<gene>
    <name evidence="2" type="ORF">Sste5346_007627</name>
</gene>
<evidence type="ECO:0000256" key="1">
    <source>
        <dbReference type="SAM" id="MobiDB-lite"/>
    </source>
</evidence>
<dbReference type="EMBL" id="JAWCUI010000052">
    <property type="protein sequence ID" value="KAL1891535.1"/>
    <property type="molecule type" value="Genomic_DNA"/>
</dbReference>